<name>K2JP66_9GAMM</name>
<organism evidence="2 3">
    <name type="scientific">Idiomarina xiamenensis 10-D-4</name>
    <dbReference type="NCBI Taxonomy" id="740709"/>
    <lineage>
        <taxon>Bacteria</taxon>
        <taxon>Pseudomonadati</taxon>
        <taxon>Pseudomonadota</taxon>
        <taxon>Gammaproteobacteria</taxon>
        <taxon>Alteromonadales</taxon>
        <taxon>Idiomarinaceae</taxon>
        <taxon>Idiomarina</taxon>
    </lineage>
</organism>
<dbReference type="STRING" id="740709.A10D4_03040"/>
<gene>
    <name evidence="2" type="ORF">A10D4_03040</name>
</gene>
<evidence type="ECO:0000313" key="3">
    <source>
        <dbReference type="Proteomes" id="UP000014115"/>
    </source>
</evidence>
<dbReference type="eggNOG" id="COG1668">
    <property type="taxonomic scope" value="Bacteria"/>
</dbReference>
<dbReference type="RefSeq" id="WP_008487649.1">
    <property type="nucleotide sequence ID" value="NZ_AMRG01000003.1"/>
</dbReference>
<dbReference type="Pfam" id="PF12679">
    <property type="entry name" value="ABC2_membrane_2"/>
    <property type="match status" value="1"/>
</dbReference>
<proteinExistence type="predicted"/>
<dbReference type="OrthoDB" id="5486437at2"/>
<keyword evidence="1" id="KW-0812">Transmembrane</keyword>
<accession>K2JP66</accession>
<evidence type="ECO:0000256" key="1">
    <source>
        <dbReference type="SAM" id="Phobius"/>
    </source>
</evidence>
<dbReference type="PATRIC" id="fig|740709.3.peg.610"/>
<feature type="transmembrane region" description="Helical" evidence="1">
    <location>
        <begin position="265"/>
        <end position="287"/>
    </location>
</feature>
<evidence type="ECO:0000313" key="2">
    <source>
        <dbReference type="EMBL" id="EKE85286.1"/>
    </source>
</evidence>
<dbReference type="AlphaFoldDB" id="K2JP66"/>
<sequence>MSRAIVTVWKKEMRDAMRDRRSFMAAMGYAFFGPILMAIAFFFLIEQLSDRSAVAIDIEGAESAPNFAQFLTSQDIIQRQQAWPQGQQPITLSIPETWQSAMADGESVEVILRADFSAQKQRSDIERVQRAVQAYSTQVASMRLLMRGIEPQLVSPLTLQKQDLATAGSRAAMIMGSVLVFIILSVFWSGMNVAIDISAGERERHSLEFLLAQPLSSQALVWGKALTASTFALFGALLSLTIIPIVFSFVPLAQIGISMTLTAPMLLSMFLQLIPLALLATALQLFVSFRAKNFKEAQTYISFLLMVPMLAVFGVEFARIKSTVLAYLPLTGQHQAFLSLIRGEALNTVGVLVSALLTLVLSVGLLSYIGRMLKSEKTVFGL</sequence>
<keyword evidence="1" id="KW-1133">Transmembrane helix</keyword>
<dbReference type="PANTHER" id="PTHR43471:SF3">
    <property type="entry name" value="ABC TRANSPORTER PERMEASE PROTEIN NATB"/>
    <property type="match status" value="1"/>
</dbReference>
<dbReference type="GO" id="GO:0005886">
    <property type="term" value="C:plasma membrane"/>
    <property type="evidence" value="ECO:0007669"/>
    <property type="project" value="UniProtKB-SubCell"/>
</dbReference>
<keyword evidence="1" id="KW-0472">Membrane</keyword>
<reference evidence="2 3" key="1">
    <citation type="journal article" date="2012" name="J. Bacteriol.">
        <title>Genome Sequence of Idiomarina xiamenensis Type Strain 10-D-4.</title>
        <authorList>
            <person name="Lai Q."/>
            <person name="Wang L."/>
            <person name="Wang W."/>
            <person name="Shao Z."/>
        </authorList>
    </citation>
    <scope>NUCLEOTIDE SEQUENCE [LARGE SCALE GENOMIC DNA]</scope>
    <source>
        <strain evidence="2 3">10-D-4</strain>
    </source>
</reference>
<feature type="transmembrane region" description="Helical" evidence="1">
    <location>
        <begin position="231"/>
        <end position="253"/>
    </location>
</feature>
<dbReference type="PANTHER" id="PTHR43471">
    <property type="entry name" value="ABC TRANSPORTER PERMEASE"/>
    <property type="match status" value="1"/>
</dbReference>
<keyword evidence="3" id="KW-1185">Reference proteome</keyword>
<protein>
    <submittedName>
        <fullName evidence="2">Na+ ABC transporter permease</fullName>
    </submittedName>
</protein>
<dbReference type="EMBL" id="AMRG01000003">
    <property type="protein sequence ID" value="EKE85286.1"/>
    <property type="molecule type" value="Genomic_DNA"/>
</dbReference>
<comment type="caution">
    <text evidence="2">The sequence shown here is derived from an EMBL/GenBank/DDBJ whole genome shotgun (WGS) entry which is preliminary data.</text>
</comment>
<dbReference type="Proteomes" id="UP000014115">
    <property type="component" value="Unassembled WGS sequence"/>
</dbReference>
<feature type="transmembrane region" description="Helical" evidence="1">
    <location>
        <begin position="171"/>
        <end position="195"/>
    </location>
</feature>
<feature type="transmembrane region" description="Helical" evidence="1">
    <location>
        <begin position="349"/>
        <end position="369"/>
    </location>
</feature>
<dbReference type="GO" id="GO:0140359">
    <property type="term" value="F:ABC-type transporter activity"/>
    <property type="evidence" value="ECO:0007669"/>
    <property type="project" value="InterPro"/>
</dbReference>
<feature type="transmembrane region" description="Helical" evidence="1">
    <location>
        <begin position="299"/>
        <end position="320"/>
    </location>
</feature>
<feature type="transmembrane region" description="Helical" evidence="1">
    <location>
        <begin position="21"/>
        <end position="45"/>
    </location>
</feature>